<evidence type="ECO:0000259" key="2">
    <source>
        <dbReference type="Pfam" id="PF05699"/>
    </source>
</evidence>
<feature type="non-terminal residue" evidence="3">
    <location>
        <position position="1"/>
    </location>
</feature>
<name>A0ABN7W5U8_GIGMA</name>
<keyword evidence="4" id="KW-1185">Reference proteome</keyword>
<protein>
    <submittedName>
        <fullName evidence="3">14812_t:CDS:1</fullName>
    </submittedName>
</protein>
<dbReference type="SUPFAM" id="SSF53098">
    <property type="entry name" value="Ribonuclease H-like"/>
    <property type="match status" value="1"/>
</dbReference>
<sequence>AGLRGHQFELIVATAIKIWQQEGYDKSECAHLVAHMRLFCEKKPGFDLPYCFETDTPLLWWQTNYKGSKSIGRLAIKLFSITPHSADCERTFSSLGWLYGKRRQQLSLSRIQAMAQVRSYYISNIKKELAFYGKKSSLDDLQKQVVSATFLTEYNNLEIVERFDIENIVCLKDEIFQDNESDSDHEESSYDSPNESDNESIVSNKTGQGVFDFDPMDLAAQRWGVQYSNDHKPNPI</sequence>
<proteinExistence type="predicted"/>
<evidence type="ECO:0000256" key="1">
    <source>
        <dbReference type="SAM" id="MobiDB-lite"/>
    </source>
</evidence>
<dbReference type="Proteomes" id="UP000789901">
    <property type="component" value="Unassembled WGS sequence"/>
</dbReference>
<dbReference type="EMBL" id="CAJVQB010032333">
    <property type="protein sequence ID" value="CAG8818181.1"/>
    <property type="molecule type" value="Genomic_DNA"/>
</dbReference>
<organism evidence="3 4">
    <name type="scientific">Gigaspora margarita</name>
    <dbReference type="NCBI Taxonomy" id="4874"/>
    <lineage>
        <taxon>Eukaryota</taxon>
        <taxon>Fungi</taxon>
        <taxon>Fungi incertae sedis</taxon>
        <taxon>Mucoromycota</taxon>
        <taxon>Glomeromycotina</taxon>
        <taxon>Glomeromycetes</taxon>
        <taxon>Diversisporales</taxon>
        <taxon>Gigasporaceae</taxon>
        <taxon>Gigaspora</taxon>
    </lineage>
</organism>
<evidence type="ECO:0000313" key="3">
    <source>
        <dbReference type="EMBL" id="CAG8818181.1"/>
    </source>
</evidence>
<feature type="compositionally biased region" description="Polar residues" evidence="1">
    <location>
        <begin position="193"/>
        <end position="207"/>
    </location>
</feature>
<comment type="caution">
    <text evidence="3">The sequence shown here is derived from an EMBL/GenBank/DDBJ whole genome shotgun (WGS) entry which is preliminary data.</text>
</comment>
<dbReference type="InterPro" id="IPR012337">
    <property type="entry name" value="RNaseH-like_sf"/>
</dbReference>
<accession>A0ABN7W5U8</accession>
<dbReference type="InterPro" id="IPR008906">
    <property type="entry name" value="HATC_C_dom"/>
</dbReference>
<evidence type="ECO:0000313" key="4">
    <source>
        <dbReference type="Proteomes" id="UP000789901"/>
    </source>
</evidence>
<gene>
    <name evidence="3" type="ORF">GMARGA_LOCUS26993</name>
</gene>
<reference evidence="3 4" key="1">
    <citation type="submission" date="2021-06" db="EMBL/GenBank/DDBJ databases">
        <authorList>
            <person name="Kallberg Y."/>
            <person name="Tangrot J."/>
            <person name="Rosling A."/>
        </authorList>
    </citation>
    <scope>NUCLEOTIDE SEQUENCE [LARGE SCALE GENOMIC DNA]</scope>
    <source>
        <strain evidence="3 4">120-4 pot B 10/14</strain>
    </source>
</reference>
<feature type="non-terminal residue" evidence="3">
    <location>
        <position position="236"/>
    </location>
</feature>
<dbReference type="Pfam" id="PF05699">
    <property type="entry name" value="Dimer_Tnp_hAT"/>
    <property type="match status" value="1"/>
</dbReference>
<feature type="region of interest" description="Disordered" evidence="1">
    <location>
        <begin position="179"/>
        <end position="209"/>
    </location>
</feature>
<feature type="domain" description="HAT C-terminal dimerisation" evidence="2">
    <location>
        <begin position="56"/>
        <end position="118"/>
    </location>
</feature>